<dbReference type="AlphaFoldDB" id="A0A813F159"/>
<organism evidence="2 3">
    <name type="scientific">Polarella glacialis</name>
    <name type="common">Dinoflagellate</name>
    <dbReference type="NCBI Taxonomy" id="89957"/>
    <lineage>
        <taxon>Eukaryota</taxon>
        <taxon>Sar</taxon>
        <taxon>Alveolata</taxon>
        <taxon>Dinophyceae</taxon>
        <taxon>Suessiales</taxon>
        <taxon>Suessiaceae</taxon>
        <taxon>Polarella</taxon>
    </lineage>
</organism>
<evidence type="ECO:0000313" key="3">
    <source>
        <dbReference type="Proteomes" id="UP000654075"/>
    </source>
</evidence>
<feature type="region of interest" description="Disordered" evidence="1">
    <location>
        <begin position="1"/>
        <end position="45"/>
    </location>
</feature>
<name>A0A813F159_POLGL</name>
<comment type="caution">
    <text evidence="2">The sequence shown here is derived from an EMBL/GenBank/DDBJ whole genome shotgun (WGS) entry which is preliminary data.</text>
</comment>
<feature type="region of interest" description="Disordered" evidence="1">
    <location>
        <begin position="200"/>
        <end position="237"/>
    </location>
</feature>
<feature type="non-terminal residue" evidence="2">
    <location>
        <position position="1"/>
    </location>
</feature>
<gene>
    <name evidence="2" type="ORF">PGLA1383_LOCUS23118</name>
</gene>
<dbReference type="PANTHER" id="PTHR20916:SF26">
    <property type="entry name" value="CYSTEINE-RICH PROTEIN 2-BINDING PROTEIN"/>
    <property type="match status" value="1"/>
</dbReference>
<protein>
    <submittedName>
        <fullName evidence="2">Uncharacterized protein</fullName>
    </submittedName>
</protein>
<feature type="region of interest" description="Disordered" evidence="1">
    <location>
        <begin position="76"/>
        <end position="125"/>
    </location>
</feature>
<evidence type="ECO:0000256" key="1">
    <source>
        <dbReference type="SAM" id="MobiDB-lite"/>
    </source>
</evidence>
<evidence type="ECO:0000313" key="2">
    <source>
        <dbReference type="EMBL" id="CAE8604982.1"/>
    </source>
</evidence>
<keyword evidence="3" id="KW-1185">Reference proteome</keyword>
<feature type="compositionally biased region" description="Low complexity" evidence="1">
    <location>
        <begin position="209"/>
        <end position="223"/>
    </location>
</feature>
<dbReference type="PANTHER" id="PTHR20916">
    <property type="entry name" value="CYSTEINE AND GLYCINE-RICH PROTEIN 2 BINDING PROTEIN"/>
    <property type="match status" value="1"/>
</dbReference>
<feature type="compositionally biased region" description="Low complexity" evidence="1">
    <location>
        <begin position="19"/>
        <end position="37"/>
    </location>
</feature>
<dbReference type="EMBL" id="CAJNNV010017207">
    <property type="protein sequence ID" value="CAE8604982.1"/>
    <property type="molecule type" value="Genomic_DNA"/>
</dbReference>
<reference evidence="2" key="1">
    <citation type="submission" date="2021-02" db="EMBL/GenBank/DDBJ databases">
        <authorList>
            <person name="Dougan E. K."/>
            <person name="Rhodes N."/>
            <person name="Thang M."/>
            <person name="Chan C."/>
        </authorList>
    </citation>
    <scope>NUCLEOTIDE SEQUENCE</scope>
</reference>
<dbReference type="GO" id="GO:0004402">
    <property type="term" value="F:histone acetyltransferase activity"/>
    <property type="evidence" value="ECO:0007669"/>
    <property type="project" value="TreeGrafter"/>
</dbReference>
<accession>A0A813F159</accession>
<proteinExistence type="predicted"/>
<sequence length="237" mass="24879">AVLEMLELQSGRAPLEGESNNNNNNNNSNSNSNSNNNLRQSQSRQSEVGLISAVCQSFPSPDAGAALQPAAAASVSAAADRAQQPRLTGETTNNDNNNNNRETTNNNNNNNNNSTTNTDTGQTDARSWRKELALAANDAALWQEACRRCAEAAAASEPGGLGRVATEAASEDWRKQGCWGEDALAAWSQLRSRLCAALLLGSDGPPAPQRGASAADSADSQQPDRAKRARTVLFGGA</sequence>
<feature type="compositionally biased region" description="Low complexity" evidence="1">
    <location>
        <begin position="91"/>
        <end position="120"/>
    </location>
</feature>
<dbReference type="Proteomes" id="UP000654075">
    <property type="component" value="Unassembled WGS sequence"/>
</dbReference>